<evidence type="ECO:0000313" key="3">
    <source>
        <dbReference type="Proteomes" id="UP000316598"/>
    </source>
</evidence>
<evidence type="ECO:0008006" key="4">
    <source>
        <dbReference type="Google" id="ProtNLM"/>
    </source>
</evidence>
<name>A0A5C5WH58_9BACT</name>
<dbReference type="Pfam" id="PF07586">
    <property type="entry name" value="HXXSHH"/>
    <property type="match status" value="1"/>
</dbReference>
<dbReference type="EMBL" id="SJPI01000003">
    <property type="protein sequence ID" value="TWT49441.1"/>
    <property type="molecule type" value="Genomic_DNA"/>
</dbReference>
<dbReference type="PROSITE" id="PS51318">
    <property type="entry name" value="TAT"/>
    <property type="match status" value="1"/>
</dbReference>
<dbReference type="Proteomes" id="UP000316598">
    <property type="component" value="Unassembled WGS sequence"/>
</dbReference>
<keyword evidence="3" id="KW-1185">Reference proteome</keyword>
<dbReference type="AlphaFoldDB" id="A0A5C5WH58"/>
<proteinExistence type="predicted"/>
<sequence length="451" mass="50145">MSEQTSRRDFMVQFGISAAAANFAFALPSLGWAASNANRKQRLVFVFSPNGVIPKHFWPDEEKDGKKTEELGELKRILKPLEPFRNQLMTVNGIDNKIKGDGDGHMRGIGCLLTGVELFPGDIQGGSDTPAGWSMGISLDQHLKNKLQADPTTQTRFGSLEFGVMVPERADTWTRWSYAGPNQPVTPISDPYQMFNKLYGQTKNRKLLASVLDDLSDDFRKLESMASAEDRHMLQQHVEMVRNVERELKSELSHAENESNVGHAVPDLPPNVREDNDNMPQISRMQTELLVNSLAADFTRVATVQITNSVGNARMRWLDIDEGHHAISHEPDNNEKAYENLIRINTWYCEQIAHLAKRLSETPEPGGDGSLLDNTTIVWTNELGKGNSHTRDDIPFVMVGGGLGFKMGRALSYPSVPHNRLLLSITEAMGYPEKTFGNPDFCGDGALTGLV</sequence>
<evidence type="ECO:0000256" key="1">
    <source>
        <dbReference type="SAM" id="MobiDB-lite"/>
    </source>
</evidence>
<organism evidence="2 3">
    <name type="scientific">Rubripirellula amarantea</name>
    <dbReference type="NCBI Taxonomy" id="2527999"/>
    <lineage>
        <taxon>Bacteria</taxon>
        <taxon>Pseudomonadati</taxon>
        <taxon>Planctomycetota</taxon>
        <taxon>Planctomycetia</taxon>
        <taxon>Pirellulales</taxon>
        <taxon>Pirellulaceae</taxon>
        <taxon>Rubripirellula</taxon>
    </lineage>
</organism>
<dbReference type="InterPro" id="IPR006311">
    <property type="entry name" value="TAT_signal"/>
</dbReference>
<protein>
    <recommendedName>
        <fullName evidence="4">Secreted protein containing DUF1552</fullName>
    </recommendedName>
</protein>
<comment type="caution">
    <text evidence="2">The sequence shown here is derived from an EMBL/GenBank/DDBJ whole genome shotgun (WGS) entry which is preliminary data.</text>
</comment>
<accession>A0A5C5WH58</accession>
<gene>
    <name evidence="2" type="ORF">Pla22_46380</name>
</gene>
<evidence type="ECO:0000313" key="2">
    <source>
        <dbReference type="EMBL" id="TWT49441.1"/>
    </source>
</evidence>
<dbReference type="InterPro" id="IPR011447">
    <property type="entry name" value="DUF1552"/>
</dbReference>
<reference evidence="2 3" key="1">
    <citation type="submission" date="2019-02" db="EMBL/GenBank/DDBJ databases">
        <title>Deep-cultivation of Planctomycetes and their phenomic and genomic characterization uncovers novel biology.</title>
        <authorList>
            <person name="Wiegand S."/>
            <person name="Jogler M."/>
            <person name="Boedeker C."/>
            <person name="Pinto D."/>
            <person name="Vollmers J."/>
            <person name="Rivas-Marin E."/>
            <person name="Kohn T."/>
            <person name="Peeters S.H."/>
            <person name="Heuer A."/>
            <person name="Rast P."/>
            <person name="Oberbeckmann S."/>
            <person name="Bunk B."/>
            <person name="Jeske O."/>
            <person name="Meyerdierks A."/>
            <person name="Storesund J.E."/>
            <person name="Kallscheuer N."/>
            <person name="Luecker S."/>
            <person name="Lage O.M."/>
            <person name="Pohl T."/>
            <person name="Merkel B.J."/>
            <person name="Hornburger P."/>
            <person name="Mueller R.-W."/>
            <person name="Bruemmer F."/>
            <person name="Labrenz M."/>
            <person name="Spormann A.M."/>
            <person name="Op Den Camp H."/>
            <person name="Overmann J."/>
            <person name="Amann R."/>
            <person name="Jetten M.S.M."/>
            <person name="Mascher T."/>
            <person name="Medema M.H."/>
            <person name="Devos D.P."/>
            <person name="Kaster A.-K."/>
            <person name="Ovreas L."/>
            <person name="Rohde M."/>
            <person name="Galperin M.Y."/>
            <person name="Jogler C."/>
        </authorList>
    </citation>
    <scope>NUCLEOTIDE SEQUENCE [LARGE SCALE GENOMIC DNA]</scope>
    <source>
        <strain evidence="2 3">Pla22</strain>
    </source>
</reference>
<feature type="region of interest" description="Disordered" evidence="1">
    <location>
        <begin position="253"/>
        <end position="272"/>
    </location>
</feature>